<evidence type="ECO:0008006" key="3">
    <source>
        <dbReference type="Google" id="ProtNLM"/>
    </source>
</evidence>
<dbReference type="RefSeq" id="WP_307346007.1">
    <property type="nucleotide sequence ID" value="NZ_JAUSVS010000001.1"/>
</dbReference>
<name>A0ABU0ILQ6_9CAUL</name>
<evidence type="ECO:0000313" key="1">
    <source>
        <dbReference type="EMBL" id="MDQ0462948.1"/>
    </source>
</evidence>
<organism evidence="1 2">
    <name type="scientific">Caulobacter ginsengisoli</name>
    <dbReference type="NCBI Taxonomy" id="400775"/>
    <lineage>
        <taxon>Bacteria</taxon>
        <taxon>Pseudomonadati</taxon>
        <taxon>Pseudomonadota</taxon>
        <taxon>Alphaproteobacteria</taxon>
        <taxon>Caulobacterales</taxon>
        <taxon>Caulobacteraceae</taxon>
        <taxon>Caulobacter</taxon>
    </lineage>
</organism>
<reference evidence="1 2" key="1">
    <citation type="submission" date="2023-07" db="EMBL/GenBank/DDBJ databases">
        <title>Genomic Encyclopedia of Type Strains, Phase IV (KMG-IV): sequencing the most valuable type-strain genomes for metagenomic binning, comparative biology and taxonomic classification.</title>
        <authorList>
            <person name="Goeker M."/>
        </authorList>
    </citation>
    <scope>NUCLEOTIDE SEQUENCE [LARGE SCALE GENOMIC DNA]</scope>
    <source>
        <strain evidence="1 2">DSM 18695</strain>
    </source>
</reference>
<protein>
    <recommendedName>
        <fullName evidence="3">ParB/Sulfiredoxin domain-containing protein</fullName>
    </recommendedName>
</protein>
<comment type="caution">
    <text evidence="1">The sequence shown here is derived from an EMBL/GenBank/DDBJ whole genome shotgun (WGS) entry which is preliminary data.</text>
</comment>
<dbReference type="EMBL" id="JAUSVS010000001">
    <property type="protein sequence ID" value="MDQ0462948.1"/>
    <property type="molecule type" value="Genomic_DNA"/>
</dbReference>
<keyword evidence="2" id="KW-1185">Reference proteome</keyword>
<gene>
    <name evidence="1" type="ORF">QO010_000696</name>
</gene>
<accession>A0ABU0ILQ6</accession>
<dbReference type="Proteomes" id="UP001228905">
    <property type="component" value="Unassembled WGS sequence"/>
</dbReference>
<sequence length="143" mass="16286">MNPRGSTDAPWLRPLPEHEGPPAFTIYALHEPTPDRLAKVRAQMLELGAPEIEVVYFHGHIMALEGSHRLAAASELGLVPRFAVHSPHDMLDLPRYDWFDPGFWEEWRLPADFMVRDLFFVGQAVAYRFSGYPQMRLAEGAES</sequence>
<evidence type="ECO:0000313" key="2">
    <source>
        <dbReference type="Proteomes" id="UP001228905"/>
    </source>
</evidence>
<proteinExistence type="predicted"/>